<sequence>MGFLEAIVATLAAGSALLGTTLAHPGGEEHSAEHVRKSLDARELAIAHATQVSKCAASPKHAALQQRAVARRALTAQLLREKRNIIDKPMVHRRDQASVDKWINTCHDMTSAYSTDLATAEASIFGSKNATSALTPETIIGPYFVAGEVIRRNVTENQAGIPMHVDLQFVDVATCEPVPNMLVDIWHANATGVYSGVAAAGQGGLNSTFLRGVQATDAEGVARYDSVFPGHYVGRTNHIHVASRRGGSVLANGTYHGGTVNHVGQLYFDQELISAVEAMDPYARNTVPLSHNRADFLVGDEATDVYDPFVEYVLLSDDANDGLLVWITIGVNTTADYDALAVPAATYQEGGGKENEGFGAGGPPPGKREEKKKETLT</sequence>
<dbReference type="GO" id="GO:0016702">
    <property type="term" value="F:oxidoreductase activity, acting on single donors with incorporation of molecular oxygen, incorporation of two atoms of oxygen"/>
    <property type="evidence" value="ECO:0007669"/>
    <property type="project" value="InterPro"/>
</dbReference>
<feature type="compositionally biased region" description="Basic and acidic residues" evidence="1">
    <location>
        <begin position="366"/>
        <end position="377"/>
    </location>
</feature>
<dbReference type="SUPFAM" id="SSF49482">
    <property type="entry name" value="Aromatic compound dioxygenase"/>
    <property type="match status" value="1"/>
</dbReference>
<keyword evidence="4" id="KW-0560">Oxidoreductase</keyword>
<dbReference type="PANTHER" id="PTHR34315:SF1">
    <property type="entry name" value="INTRADIOL RING-CLEAVAGE DIOXYGENASES DOMAIN-CONTAINING PROTEIN-RELATED"/>
    <property type="match status" value="1"/>
</dbReference>
<dbReference type="InterPro" id="IPR000627">
    <property type="entry name" value="Intradiol_dOase_C"/>
</dbReference>
<gene>
    <name evidence="4" type="ORF">B0T24DRAFT_649206</name>
</gene>
<dbReference type="InterPro" id="IPR015889">
    <property type="entry name" value="Intradiol_dOase_core"/>
</dbReference>
<dbReference type="CDD" id="cd03457">
    <property type="entry name" value="intradiol_dioxygenase_like"/>
    <property type="match status" value="1"/>
</dbReference>
<keyword evidence="5" id="KW-1185">Reference proteome</keyword>
<evidence type="ECO:0000256" key="1">
    <source>
        <dbReference type="SAM" id="MobiDB-lite"/>
    </source>
</evidence>
<reference evidence="4" key="2">
    <citation type="submission" date="2023-06" db="EMBL/GenBank/DDBJ databases">
        <authorList>
            <consortium name="Lawrence Berkeley National Laboratory"/>
            <person name="Haridas S."/>
            <person name="Hensen N."/>
            <person name="Bonometti L."/>
            <person name="Westerberg I."/>
            <person name="Brannstrom I.O."/>
            <person name="Guillou S."/>
            <person name="Cros-Aarteil S."/>
            <person name="Calhoun S."/>
            <person name="Kuo A."/>
            <person name="Mondo S."/>
            <person name="Pangilinan J."/>
            <person name="Riley R."/>
            <person name="Labutti K."/>
            <person name="Andreopoulos B."/>
            <person name="Lipzen A."/>
            <person name="Chen C."/>
            <person name="Yanf M."/>
            <person name="Daum C."/>
            <person name="Ng V."/>
            <person name="Clum A."/>
            <person name="Steindorff A."/>
            <person name="Ohm R."/>
            <person name="Martin F."/>
            <person name="Silar P."/>
            <person name="Natvig D."/>
            <person name="Lalanne C."/>
            <person name="Gautier V."/>
            <person name="Ament-Velasquez S.L."/>
            <person name="Kruys A."/>
            <person name="Hutchinson M.I."/>
            <person name="Powell A.J."/>
            <person name="Barry K."/>
            <person name="Miller A.N."/>
            <person name="Grigoriev I.V."/>
            <person name="Debuchy R."/>
            <person name="Gladieux P."/>
            <person name="Thoren M.H."/>
            <person name="Johannesson H."/>
        </authorList>
    </citation>
    <scope>NUCLEOTIDE SEQUENCE</scope>
    <source>
        <strain evidence="4">CBS 958.72</strain>
    </source>
</reference>
<dbReference type="PANTHER" id="PTHR34315">
    <property type="match status" value="1"/>
</dbReference>
<accession>A0AAE0KAZ7</accession>
<reference evidence="4" key="1">
    <citation type="journal article" date="2023" name="Mol. Phylogenet. Evol.">
        <title>Genome-scale phylogeny and comparative genomics of the fungal order Sordariales.</title>
        <authorList>
            <person name="Hensen N."/>
            <person name="Bonometti L."/>
            <person name="Westerberg I."/>
            <person name="Brannstrom I.O."/>
            <person name="Guillou S."/>
            <person name="Cros-Aarteil S."/>
            <person name="Calhoun S."/>
            <person name="Haridas S."/>
            <person name="Kuo A."/>
            <person name="Mondo S."/>
            <person name="Pangilinan J."/>
            <person name="Riley R."/>
            <person name="LaButti K."/>
            <person name="Andreopoulos B."/>
            <person name="Lipzen A."/>
            <person name="Chen C."/>
            <person name="Yan M."/>
            <person name="Daum C."/>
            <person name="Ng V."/>
            <person name="Clum A."/>
            <person name="Steindorff A."/>
            <person name="Ohm R.A."/>
            <person name="Martin F."/>
            <person name="Silar P."/>
            <person name="Natvig D.O."/>
            <person name="Lalanne C."/>
            <person name="Gautier V."/>
            <person name="Ament-Velasquez S.L."/>
            <person name="Kruys A."/>
            <person name="Hutchinson M.I."/>
            <person name="Powell A.J."/>
            <person name="Barry K."/>
            <person name="Miller A.N."/>
            <person name="Grigoriev I.V."/>
            <person name="Debuchy R."/>
            <person name="Gladieux P."/>
            <person name="Hiltunen Thoren M."/>
            <person name="Johannesson H."/>
        </authorList>
    </citation>
    <scope>NUCLEOTIDE SEQUENCE</scope>
    <source>
        <strain evidence="4">CBS 958.72</strain>
    </source>
</reference>
<dbReference type="EMBL" id="JAULSN010000004">
    <property type="protein sequence ID" value="KAK3373144.1"/>
    <property type="molecule type" value="Genomic_DNA"/>
</dbReference>
<feature type="domain" description="Intradiol ring-cleavage dioxygenases" evidence="3">
    <location>
        <begin position="141"/>
        <end position="236"/>
    </location>
</feature>
<keyword evidence="4" id="KW-0223">Dioxygenase</keyword>
<feature type="chain" id="PRO_5041964956" evidence="2">
    <location>
        <begin position="24"/>
        <end position="377"/>
    </location>
</feature>
<protein>
    <submittedName>
        <fullName evidence="4">Intradiol ring-cleavage dioxygenase</fullName>
    </submittedName>
</protein>
<proteinExistence type="predicted"/>
<evidence type="ECO:0000313" key="5">
    <source>
        <dbReference type="Proteomes" id="UP001287356"/>
    </source>
</evidence>
<comment type="caution">
    <text evidence="4">The sequence shown here is derived from an EMBL/GenBank/DDBJ whole genome shotgun (WGS) entry which is preliminary data.</text>
</comment>
<evidence type="ECO:0000313" key="4">
    <source>
        <dbReference type="EMBL" id="KAK3373144.1"/>
    </source>
</evidence>
<evidence type="ECO:0000256" key="2">
    <source>
        <dbReference type="SAM" id="SignalP"/>
    </source>
</evidence>
<dbReference type="Pfam" id="PF00775">
    <property type="entry name" value="Dioxygenase_C"/>
    <property type="match status" value="1"/>
</dbReference>
<name>A0AAE0KAZ7_9PEZI</name>
<keyword evidence="2" id="KW-0732">Signal</keyword>
<feature type="signal peptide" evidence="2">
    <location>
        <begin position="1"/>
        <end position="23"/>
    </location>
</feature>
<feature type="region of interest" description="Disordered" evidence="1">
    <location>
        <begin position="348"/>
        <end position="377"/>
    </location>
</feature>
<organism evidence="4 5">
    <name type="scientific">Lasiosphaeria ovina</name>
    <dbReference type="NCBI Taxonomy" id="92902"/>
    <lineage>
        <taxon>Eukaryota</taxon>
        <taxon>Fungi</taxon>
        <taxon>Dikarya</taxon>
        <taxon>Ascomycota</taxon>
        <taxon>Pezizomycotina</taxon>
        <taxon>Sordariomycetes</taxon>
        <taxon>Sordariomycetidae</taxon>
        <taxon>Sordariales</taxon>
        <taxon>Lasiosphaeriaceae</taxon>
        <taxon>Lasiosphaeria</taxon>
    </lineage>
</organism>
<dbReference type="Gene3D" id="2.60.130.10">
    <property type="entry name" value="Aromatic compound dioxygenase"/>
    <property type="match status" value="1"/>
</dbReference>
<evidence type="ECO:0000259" key="3">
    <source>
        <dbReference type="Pfam" id="PF00775"/>
    </source>
</evidence>
<dbReference type="AlphaFoldDB" id="A0AAE0KAZ7"/>
<dbReference type="Proteomes" id="UP001287356">
    <property type="component" value="Unassembled WGS sequence"/>
</dbReference>
<dbReference type="GO" id="GO:0008199">
    <property type="term" value="F:ferric iron binding"/>
    <property type="evidence" value="ECO:0007669"/>
    <property type="project" value="InterPro"/>
</dbReference>